<gene>
    <name evidence="2" type="ORF">NCTC11842_01689</name>
</gene>
<name>A0A2X2EAQ4_PSELU</name>
<evidence type="ECO:0000256" key="1">
    <source>
        <dbReference type="SAM" id="Phobius"/>
    </source>
</evidence>
<dbReference type="AlphaFoldDB" id="A0A2X2EAQ4"/>
<keyword evidence="1" id="KW-1133">Transmembrane helix</keyword>
<dbReference type="Proteomes" id="UP000250443">
    <property type="component" value="Unassembled WGS sequence"/>
</dbReference>
<keyword evidence="1" id="KW-0472">Membrane</keyword>
<feature type="transmembrane region" description="Helical" evidence="1">
    <location>
        <begin position="27"/>
        <end position="52"/>
    </location>
</feature>
<sequence>MSCSELSNGAANTHCFPKSGSMLQIRISTLFACGLGVMIGIIIGAAGLLFAVSKWPVALDIGTMKLPQPITYGTTAAGQAALCVDGLAYELVKSSDNDVQARLIKPILAYDALSNSNVDDQGWPVLKPVRQKECQSLN</sequence>
<dbReference type="EMBL" id="UAUF01000010">
    <property type="protein sequence ID" value="SPZ05269.1"/>
    <property type="molecule type" value="Genomic_DNA"/>
</dbReference>
<evidence type="ECO:0000313" key="3">
    <source>
        <dbReference type="Proteomes" id="UP000250443"/>
    </source>
</evidence>
<evidence type="ECO:0000313" key="2">
    <source>
        <dbReference type="EMBL" id="SPZ05269.1"/>
    </source>
</evidence>
<proteinExistence type="predicted"/>
<protein>
    <submittedName>
        <fullName evidence="2">Uncharacterized protein</fullName>
    </submittedName>
</protein>
<reference evidence="2 3" key="1">
    <citation type="submission" date="2018-06" db="EMBL/GenBank/DDBJ databases">
        <authorList>
            <consortium name="Pathogen Informatics"/>
            <person name="Doyle S."/>
        </authorList>
    </citation>
    <scope>NUCLEOTIDE SEQUENCE [LARGE SCALE GENOMIC DNA]</scope>
    <source>
        <strain evidence="2 3">NCTC11842</strain>
    </source>
</reference>
<organism evidence="2 3">
    <name type="scientific">Pseudomonas luteola</name>
    <dbReference type="NCBI Taxonomy" id="47886"/>
    <lineage>
        <taxon>Bacteria</taxon>
        <taxon>Pseudomonadati</taxon>
        <taxon>Pseudomonadota</taxon>
        <taxon>Gammaproteobacteria</taxon>
        <taxon>Pseudomonadales</taxon>
        <taxon>Pseudomonadaceae</taxon>
        <taxon>Pseudomonas</taxon>
    </lineage>
</organism>
<accession>A0A2X2EAQ4</accession>
<keyword evidence="1" id="KW-0812">Transmembrane</keyword>
<dbReference type="RefSeq" id="WP_146766049.1">
    <property type="nucleotide sequence ID" value="NZ_UAUF01000010.1"/>
</dbReference>